<keyword evidence="3" id="KW-0325">Glycoprotein</keyword>
<sequence>MQRARLRRLAFASQTSSVLTETPIVSPIFPHTRCLAKRAFASPTVRKLDAPPTFLNATGLTNLPKSEHGKWSKLDREISDSKRSRVLPTPIPLYLLFCFFSEPCEKTYCAWGATCVVSENGKALCQCPTNCPSNSAQVCGSDDVTYTNQCHLRQASCQRRKNTRIKHEGACGEPRQTPGMELLIRFEIGKAKGKLIVMPWKCAMRPLGGSVAMGGLEWLRHGCVRYLRENSRDTPKEDVALLAVITTGRPPRFSFFILCETLGRFSRRNYEHNIDVRWDGYSRCSYVETDFAFALRRSHSRSSRMVD</sequence>
<evidence type="ECO:0000313" key="6">
    <source>
        <dbReference type="Proteomes" id="UP000614350"/>
    </source>
</evidence>
<feature type="domain" description="Kazal-like" evidence="4">
    <location>
        <begin position="119"/>
        <end position="173"/>
    </location>
</feature>
<dbReference type="Pfam" id="PF07648">
    <property type="entry name" value="Kazal_2"/>
    <property type="match status" value="1"/>
</dbReference>
<dbReference type="InterPro" id="IPR036058">
    <property type="entry name" value="Kazal_dom_sf"/>
</dbReference>
<evidence type="ECO:0000259" key="4">
    <source>
        <dbReference type="PROSITE" id="PS51465"/>
    </source>
</evidence>
<dbReference type="AlphaFoldDB" id="A0A834KAD1"/>
<dbReference type="PANTHER" id="PTHR13866">
    <property type="entry name" value="SPARC OSTEONECTIN"/>
    <property type="match status" value="1"/>
</dbReference>
<comment type="caution">
    <text evidence="5">The sequence shown here is derived from an EMBL/GenBank/DDBJ whole genome shotgun (WGS) entry which is preliminary data.</text>
</comment>
<dbReference type="GO" id="GO:0050840">
    <property type="term" value="F:extracellular matrix binding"/>
    <property type="evidence" value="ECO:0007669"/>
    <property type="project" value="TreeGrafter"/>
</dbReference>
<accession>A0A834KAD1</accession>
<dbReference type="InterPro" id="IPR002350">
    <property type="entry name" value="Kazal_dom"/>
</dbReference>
<evidence type="ECO:0000256" key="3">
    <source>
        <dbReference type="ARBA" id="ARBA00023180"/>
    </source>
</evidence>
<keyword evidence="1" id="KW-0732">Signal</keyword>
<protein>
    <recommendedName>
        <fullName evidence="4">Kazal-like domain-containing protein</fullName>
    </recommendedName>
</protein>
<dbReference type="GO" id="GO:0005518">
    <property type="term" value="F:collagen binding"/>
    <property type="evidence" value="ECO:0007669"/>
    <property type="project" value="TreeGrafter"/>
</dbReference>
<dbReference type="GO" id="GO:0005509">
    <property type="term" value="F:calcium ion binding"/>
    <property type="evidence" value="ECO:0007669"/>
    <property type="project" value="TreeGrafter"/>
</dbReference>
<evidence type="ECO:0000313" key="5">
    <source>
        <dbReference type="EMBL" id="KAF7400261.1"/>
    </source>
</evidence>
<keyword evidence="6" id="KW-1185">Reference proteome</keyword>
<evidence type="ECO:0000256" key="2">
    <source>
        <dbReference type="ARBA" id="ARBA00023157"/>
    </source>
</evidence>
<dbReference type="CDD" id="cd00104">
    <property type="entry name" value="KAZAL_FS"/>
    <property type="match status" value="1"/>
</dbReference>
<dbReference type="SUPFAM" id="SSF100895">
    <property type="entry name" value="Kazal-type serine protease inhibitors"/>
    <property type="match status" value="1"/>
</dbReference>
<dbReference type="FunFam" id="3.30.60.30:FF:000024">
    <property type="entry name" value="Transmembrane agrin"/>
    <property type="match status" value="1"/>
</dbReference>
<name>A0A834KAD1_VESVU</name>
<dbReference type="Gene3D" id="3.30.60.30">
    <property type="match status" value="1"/>
</dbReference>
<keyword evidence="2" id="KW-1015">Disulfide bond</keyword>
<dbReference type="PANTHER" id="PTHR13866:SF14">
    <property type="entry name" value="BM-40"/>
    <property type="match status" value="1"/>
</dbReference>
<organism evidence="5 6">
    <name type="scientific">Vespula vulgaris</name>
    <name type="common">Yellow jacket</name>
    <name type="synonym">Wasp</name>
    <dbReference type="NCBI Taxonomy" id="7454"/>
    <lineage>
        <taxon>Eukaryota</taxon>
        <taxon>Metazoa</taxon>
        <taxon>Ecdysozoa</taxon>
        <taxon>Arthropoda</taxon>
        <taxon>Hexapoda</taxon>
        <taxon>Insecta</taxon>
        <taxon>Pterygota</taxon>
        <taxon>Neoptera</taxon>
        <taxon>Endopterygota</taxon>
        <taxon>Hymenoptera</taxon>
        <taxon>Apocrita</taxon>
        <taxon>Aculeata</taxon>
        <taxon>Vespoidea</taxon>
        <taxon>Vespidae</taxon>
        <taxon>Vespinae</taxon>
        <taxon>Vespula</taxon>
    </lineage>
</organism>
<dbReference type="GO" id="GO:0005615">
    <property type="term" value="C:extracellular space"/>
    <property type="evidence" value="ECO:0007669"/>
    <property type="project" value="TreeGrafter"/>
</dbReference>
<dbReference type="Proteomes" id="UP000614350">
    <property type="component" value="Unassembled WGS sequence"/>
</dbReference>
<dbReference type="PROSITE" id="PS51465">
    <property type="entry name" value="KAZAL_2"/>
    <property type="match status" value="1"/>
</dbReference>
<evidence type="ECO:0000256" key="1">
    <source>
        <dbReference type="ARBA" id="ARBA00022729"/>
    </source>
</evidence>
<reference evidence="5" key="1">
    <citation type="journal article" date="2020" name="G3 (Bethesda)">
        <title>High-Quality Assemblies for Three Invasive Social Wasps from the &lt;i&gt;Vespula&lt;/i&gt; Genus.</title>
        <authorList>
            <person name="Harrop T.W.R."/>
            <person name="Guhlin J."/>
            <person name="McLaughlin G.M."/>
            <person name="Permina E."/>
            <person name="Stockwell P."/>
            <person name="Gilligan J."/>
            <person name="Le Lec M.F."/>
            <person name="Gruber M.A.M."/>
            <person name="Quinn O."/>
            <person name="Lovegrove M."/>
            <person name="Duncan E.J."/>
            <person name="Remnant E.J."/>
            <person name="Van Eeckhoven J."/>
            <person name="Graham B."/>
            <person name="Knapp R.A."/>
            <person name="Langford K.W."/>
            <person name="Kronenberg Z."/>
            <person name="Press M.O."/>
            <person name="Eacker S.M."/>
            <person name="Wilson-Rankin E.E."/>
            <person name="Purcell J."/>
            <person name="Lester P.J."/>
            <person name="Dearden P.K."/>
        </authorList>
    </citation>
    <scope>NUCLEOTIDE SEQUENCE</scope>
    <source>
        <strain evidence="5">Marl-1</strain>
    </source>
</reference>
<gene>
    <name evidence="5" type="ORF">HZH66_005445</name>
</gene>
<dbReference type="EMBL" id="JACSEA010000005">
    <property type="protein sequence ID" value="KAF7400261.1"/>
    <property type="molecule type" value="Genomic_DNA"/>
</dbReference>
<dbReference type="SMART" id="SM00280">
    <property type="entry name" value="KAZAL"/>
    <property type="match status" value="1"/>
</dbReference>
<proteinExistence type="predicted"/>